<keyword evidence="3" id="KW-0227">DNA damage</keyword>
<gene>
    <name evidence="9" type="primary">srap</name>
    <name evidence="9" type="ORF">AArcS_2131</name>
</gene>
<dbReference type="KEGG" id="hara:AArcS_2131"/>
<keyword evidence="6" id="KW-0238">DNA-binding</keyword>
<evidence type="ECO:0000256" key="6">
    <source>
        <dbReference type="ARBA" id="ARBA00023125"/>
    </source>
</evidence>
<evidence type="ECO:0000313" key="10">
    <source>
        <dbReference type="Proteomes" id="UP000663586"/>
    </source>
</evidence>
<evidence type="ECO:0000256" key="5">
    <source>
        <dbReference type="ARBA" id="ARBA00023124"/>
    </source>
</evidence>
<feature type="region of interest" description="Disordered" evidence="8">
    <location>
        <begin position="186"/>
        <end position="241"/>
    </location>
</feature>
<keyword evidence="10" id="KW-1185">Reference proteome</keyword>
<dbReference type="PANTHER" id="PTHR13604:SF0">
    <property type="entry name" value="ABASIC SITE PROCESSING PROTEIN HMCES"/>
    <property type="match status" value="1"/>
</dbReference>
<reference evidence="9" key="1">
    <citation type="submission" date="2020-11" db="EMBL/GenBank/DDBJ databases">
        <title>Carbohydrate-dependent, anaerobic sulfur respiration: A novel catabolism in halophilic archaea.</title>
        <authorList>
            <person name="Sorokin D.Y."/>
            <person name="Messina E."/>
            <person name="Smedile F."/>
            <person name="La Cono V."/>
            <person name="Hallsworth J.E."/>
            <person name="Yakimov M.M."/>
        </authorList>
    </citation>
    <scope>NUCLEOTIDE SEQUENCE</scope>
    <source>
        <strain evidence="9">AArc-S</strain>
    </source>
</reference>
<keyword evidence="7" id="KW-0456">Lyase</keyword>
<accession>A0A897MWN8</accession>
<keyword evidence="5" id="KW-0190">Covalent protein-DNA linkage</keyword>
<dbReference type="InterPro" id="IPR003738">
    <property type="entry name" value="SRAP"/>
</dbReference>
<dbReference type="GO" id="GO:0008233">
    <property type="term" value="F:peptidase activity"/>
    <property type="evidence" value="ECO:0007669"/>
    <property type="project" value="UniProtKB-KW"/>
</dbReference>
<dbReference type="AlphaFoldDB" id="A0A897MWN8"/>
<evidence type="ECO:0000256" key="3">
    <source>
        <dbReference type="ARBA" id="ARBA00022763"/>
    </source>
</evidence>
<evidence type="ECO:0000256" key="1">
    <source>
        <dbReference type="ARBA" id="ARBA00008136"/>
    </source>
</evidence>
<feature type="compositionally biased region" description="Polar residues" evidence="8">
    <location>
        <begin position="232"/>
        <end position="241"/>
    </location>
</feature>
<dbReference type="SUPFAM" id="SSF143081">
    <property type="entry name" value="BB1717-like"/>
    <property type="match status" value="1"/>
</dbReference>
<feature type="compositionally biased region" description="Basic and acidic residues" evidence="8">
    <location>
        <begin position="193"/>
        <end position="205"/>
    </location>
</feature>
<dbReference type="RefSeq" id="WP_238477385.1">
    <property type="nucleotide sequence ID" value="NZ_CP064786.1"/>
</dbReference>
<dbReference type="GO" id="GO:0016829">
    <property type="term" value="F:lyase activity"/>
    <property type="evidence" value="ECO:0007669"/>
    <property type="project" value="UniProtKB-KW"/>
</dbReference>
<name>A0A897MWN8_9EURY</name>
<evidence type="ECO:0000256" key="8">
    <source>
        <dbReference type="SAM" id="MobiDB-lite"/>
    </source>
</evidence>
<comment type="similarity">
    <text evidence="1">Belongs to the SOS response-associated peptidase family.</text>
</comment>
<dbReference type="Proteomes" id="UP000663586">
    <property type="component" value="Chromosome"/>
</dbReference>
<dbReference type="Gene3D" id="3.90.1680.10">
    <property type="entry name" value="SOS response associated peptidase-like"/>
    <property type="match status" value="1"/>
</dbReference>
<evidence type="ECO:0000256" key="4">
    <source>
        <dbReference type="ARBA" id="ARBA00022801"/>
    </source>
</evidence>
<evidence type="ECO:0000256" key="2">
    <source>
        <dbReference type="ARBA" id="ARBA00022670"/>
    </source>
</evidence>
<dbReference type="EMBL" id="CP064786">
    <property type="protein sequence ID" value="QSG03329.1"/>
    <property type="molecule type" value="Genomic_DNA"/>
</dbReference>
<keyword evidence="2" id="KW-0645">Protease</keyword>
<evidence type="ECO:0000256" key="7">
    <source>
        <dbReference type="ARBA" id="ARBA00023239"/>
    </source>
</evidence>
<proteinExistence type="inferred from homology"/>
<dbReference type="GO" id="GO:0106300">
    <property type="term" value="P:protein-DNA covalent cross-linking repair"/>
    <property type="evidence" value="ECO:0007669"/>
    <property type="project" value="InterPro"/>
</dbReference>
<sequence length="241" mass="26844">MCGRSSLFAAPSTIEERFEVSISADFQPSYNIAPEDEIPVIRDELSGHVKLCSWGFVPHWADDPGEWNGLINARTETVDEKPAFRDAFTRNGQADAERPTGGHCLVLADGFYEWQERTDGKQPFRVERVDGEPFAMAGLWSRWSDGDHSTTTVTVLTTTPNALMEPLHHRMPVVFDADEERTWLSESPQSKAELLDPHSGDDFERYPISAAVNDPRNDSPGIIEPVDAPESDPQTGLDQFG</sequence>
<dbReference type="GO" id="GO:0003697">
    <property type="term" value="F:single-stranded DNA binding"/>
    <property type="evidence" value="ECO:0007669"/>
    <property type="project" value="InterPro"/>
</dbReference>
<dbReference type="Pfam" id="PF02586">
    <property type="entry name" value="SRAP"/>
    <property type="match status" value="1"/>
</dbReference>
<dbReference type="GeneID" id="70685508"/>
<protein>
    <submittedName>
        <fullName evidence="9">SOS response-associated peptidase YedK</fullName>
    </submittedName>
</protein>
<keyword evidence="4" id="KW-0378">Hydrolase</keyword>
<dbReference type="GO" id="GO:0006508">
    <property type="term" value="P:proteolysis"/>
    <property type="evidence" value="ECO:0007669"/>
    <property type="project" value="UniProtKB-KW"/>
</dbReference>
<organism evidence="9 10">
    <name type="scientific">Natranaeroarchaeum sulfidigenes</name>
    <dbReference type="NCBI Taxonomy" id="2784880"/>
    <lineage>
        <taxon>Archaea</taxon>
        <taxon>Methanobacteriati</taxon>
        <taxon>Methanobacteriota</taxon>
        <taxon>Stenosarchaea group</taxon>
        <taxon>Halobacteria</taxon>
        <taxon>Halobacteriales</taxon>
        <taxon>Natronoarchaeaceae</taxon>
        <taxon>Natranaeroarchaeum</taxon>
    </lineage>
</organism>
<dbReference type="InterPro" id="IPR036590">
    <property type="entry name" value="SRAP-like"/>
</dbReference>
<dbReference type="PANTHER" id="PTHR13604">
    <property type="entry name" value="DC12-RELATED"/>
    <property type="match status" value="1"/>
</dbReference>
<evidence type="ECO:0000313" key="9">
    <source>
        <dbReference type="EMBL" id="QSG03329.1"/>
    </source>
</evidence>